<dbReference type="Pfam" id="PF13586">
    <property type="entry name" value="DDE_Tnp_1_2"/>
    <property type="match status" value="1"/>
</dbReference>
<reference evidence="2 3" key="1">
    <citation type="journal article" date="2016" name="Nat. Commun.">
        <title>Thousands of microbial genomes shed light on interconnected biogeochemical processes in an aquifer system.</title>
        <authorList>
            <person name="Anantharaman K."/>
            <person name="Brown C.T."/>
            <person name="Hug L.A."/>
            <person name="Sharon I."/>
            <person name="Castelle C.J."/>
            <person name="Probst A.J."/>
            <person name="Thomas B.C."/>
            <person name="Singh A."/>
            <person name="Wilkins M.J."/>
            <person name="Karaoz U."/>
            <person name="Brodie E.L."/>
            <person name="Williams K.H."/>
            <person name="Hubbard S.S."/>
            <person name="Banfield J.F."/>
        </authorList>
    </citation>
    <scope>NUCLEOTIDE SEQUENCE [LARGE SCALE GENOMIC DNA]</scope>
</reference>
<evidence type="ECO:0000259" key="1">
    <source>
        <dbReference type="Pfam" id="PF13586"/>
    </source>
</evidence>
<accession>A0A1G2P1V7</accession>
<comment type="caution">
    <text evidence="2">The sequence shown here is derived from an EMBL/GenBank/DDBJ whole genome shotgun (WGS) entry which is preliminary data.</text>
</comment>
<dbReference type="InterPro" id="IPR025668">
    <property type="entry name" value="Tnp_DDE_dom"/>
</dbReference>
<organism evidence="2 3">
    <name type="scientific">Candidatus Taylorbacteria bacterium RIFCSPLOWO2_02_FULL_46_40</name>
    <dbReference type="NCBI Taxonomy" id="1802329"/>
    <lineage>
        <taxon>Bacteria</taxon>
        <taxon>Candidatus Tayloriibacteriota</taxon>
    </lineage>
</organism>
<sequence length="82" mass="9977">MKLNSETFYTLQQKIIKARTKMFKKFKKIYELRHAVERGFAWADKCRKLVIRYERLEATFEGFRYLAAAMVNYRTEFGRNLL</sequence>
<feature type="domain" description="Transposase DDE" evidence="1">
    <location>
        <begin position="25"/>
        <end position="73"/>
    </location>
</feature>
<evidence type="ECO:0000313" key="2">
    <source>
        <dbReference type="EMBL" id="OHA42326.1"/>
    </source>
</evidence>
<proteinExistence type="predicted"/>
<dbReference type="AlphaFoldDB" id="A0A1G2P1V7"/>
<evidence type="ECO:0000313" key="3">
    <source>
        <dbReference type="Proteomes" id="UP000176429"/>
    </source>
</evidence>
<protein>
    <recommendedName>
        <fullName evidence="1">Transposase DDE domain-containing protein</fullName>
    </recommendedName>
</protein>
<dbReference type="Proteomes" id="UP000176429">
    <property type="component" value="Unassembled WGS sequence"/>
</dbReference>
<dbReference type="EMBL" id="MHSH01000008">
    <property type="protein sequence ID" value="OHA42326.1"/>
    <property type="molecule type" value="Genomic_DNA"/>
</dbReference>
<gene>
    <name evidence="2" type="ORF">A3H68_03350</name>
</gene>
<name>A0A1G2P1V7_9BACT</name>